<evidence type="ECO:0000256" key="13">
    <source>
        <dbReference type="PIRNR" id="PIRNR004930"/>
    </source>
</evidence>
<dbReference type="PANTHER" id="PTHR17490:SF16">
    <property type="entry name" value="THREONYLCARBAMOYL-AMP SYNTHASE"/>
    <property type="match status" value="1"/>
</dbReference>
<dbReference type="SUPFAM" id="SSF55821">
    <property type="entry name" value="YrdC/RibB"/>
    <property type="match status" value="1"/>
</dbReference>
<feature type="binding site" evidence="14">
    <location>
        <position position="239"/>
    </location>
    <ligand>
        <name>ATP</name>
        <dbReference type="ChEBI" id="CHEBI:30616"/>
    </ligand>
</feature>
<feature type="binding site" evidence="14">
    <location>
        <position position="153"/>
    </location>
    <ligand>
        <name>ATP</name>
        <dbReference type="ChEBI" id="CHEBI:30616"/>
    </ligand>
</feature>
<accession>A0A4Q7P3E7</accession>
<dbReference type="Gene3D" id="3.40.50.11030">
    <property type="entry name" value="Threonylcarbamoyl-AMP synthase, C-terminal domain"/>
    <property type="match status" value="1"/>
</dbReference>
<evidence type="ECO:0000256" key="12">
    <source>
        <dbReference type="ARBA" id="ARBA00048366"/>
    </source>
</evidence>
<sequence length="361" mass="38302">MKTTCCQVTDLERDRKNIEEAGRVLRAGGLVAFPTETVYGLGANALDEKAAARIYAAKGRPSDNPLIVHIAGREQLSSLVTEITETADRLMDAFWPGPMTLIFPKKPAVPYGTTGGLDTVAVRMPSHPSALALIAAAGVPVAAPSANTSGRPSPTQAEHVMEDMDGKIEMVLDGGPVGIGIESTIVDLTGPVPMILRPGYITREMLEQAVGPVEVDPAVAGEAAPGVRPKAPGMKYRHYAPKVPMILVRGGPEGVVRTIRRLAGEEDAAGGCAGILCTDETKDQFPQGICRSVGSRREPQSVAHNLYAVLREFDGLGVTKIYSEVFDETPLGRSVMNRLSKAAGHQEITADREESCGILTE</sequence>
<feature type="binding site" evidence="14">
    <location>
        <position position="64"/>
    </location>
    <ligand>
        <name>ATP</name>
        <dbReference type="ChEBI" id="CHEBI:30616"/>
    </ligand>
</feature>
<evidence type="ECO:0000313" key="16">
    <source>
        <dbReference type="EMBL" id="RZS94451.1"/>
    </source>
</evidence>
<feature type="domain" description="YrdC-like" evidence="15">
    <location>
        <begin position="15"/>
        <end position="201"/>
    </location>
</feature>
<evidence type="ECO:0000256" key="10">
    <source>
        <dbReference type="ARBA" id="ARBA00022840"/>
    </source>
</evidence>
<dbReference type="GO" id="GO:0003725">
    <property type="term" value="F:double-stranded RNA binding"/>
    <property type="evidence" value="ECO:0007669"/>
    <property type="project" value="UniProtKB-UniRule"/>
</dbReference>
<comment type="similarity">
    <text evidence="2 13">Belongs to the SUA5 family.</text>
</comment>
<evidence type="ECO:0000256" key="1">
    <source>
        <dbReference type="ARBA" id="ARBA00004496"/>
    </source>
</evidence>
<dbReference type="InterPro" id="IPR005145">
    <property type="entry name" value="Sua5_C"/>
</dbReference>
<feature type="binding site" evidence="14">
    <location>
        <position position="123"/>
    </location>
    <ligand>
        <name>L-threonine</name>
        <dbReference type="ChEBI" id="CHEBI:57926"/>
    </ligand>
</feature>
<dbReference type="Proteomes" id="UP000292927">
    <property type="component" value="Unassembled WGS sequence"/>
</dbReference>
<dbReference type="OrthoDB" id="9814580at2"/>
<evidence type="ECO:0000256" key="3">
    <source>
        <dbReference type="ARBA" id="ARBA00012584"/>
    </source>
</evidence>
<dbReference type="FunFam" id="3.90.870.10:FF:000008">
    <property type="entry name" value="Threonylcarbamoyl-AMP synthase"/>
    <property type="match status" value="1"/>
</dbReference>
<evidence type="ECO:0000256" key="14">
    <source>
        <dbReference type="PIRSR" id="PIRSR004930-1"/>
    </source>
</evidence>
<evidence type="ECO:0000256" key="4">
    <source>
        <dbReference type="ARBA" id="ARBA00015492"/>
    </source>
</evidence>
<dbReference type="GO" id="GO:0005737">
    <property type="term" value="C:cytoplasm"/>
    <property type="evidence" value="ECO:0007669"/>
    <property type="project" value="UniProtKB-SubCell"/>
</dbReference>
<keyword evidence="6 13" id="KW-0808">Transferase</keyword>
<evidence type="ECO:0000256" key="11">
    <source>
        <dbReference type="ARBA" id="ARBA00029774"/>
    </source>
</evidence>
<keyword evidence="9 13" id="KW-0547">Nucleotide-binding</keyword>
<comment type="subcellular location">
    <subcellularLocation>
        <location evidence="1 13">Cytoplasm</location>
    </subcellularLocation>
</comment>
<protein>
    <recommendedName>
        <fullName evidence="4 13">Threonylcarbamoyl-AMP synthase</fullName>
        <shortName evidence="13">TC-AMP synthase</shortName>
        <ecNumber evidence="3 13">2.7.7.87</ecNumber>
    </recommendedName>
    <alternativeName>
        <fullName evidence="11 13">L-threonylcarbamoyladenylate synthase</fullName>
    </alternativeName>
</protein>
<dbReference type="EC" id="2.7.7.87" evidence="3 13"/>
<feature type="binding site" evidence="14">
    <location>
        <position position="143"/>
    </location>
    <ligand>
        <name>L-threonine</name>
        <dbReference type="ChEBI" id="CHEBI:57926"/>
    </ligand>
</feature>
<feature type="binding site" evidence="14">
    <location>
        <position position="145"/>
    </location>
    <ligand>
        <name>ATP</name>
        <dbReference type="ChEBI" id="CHEBI:30616"/>
    </ligand>
</feature>
<evidence type="ECO:0000256" key="8">
    <source>
        <dbReference type="ARBA" id="ARBA00022695"/>
    </source>
</evidence>
<dbReference type="EMBL" id="SGXF01000004">
    <property type="protein sequence ID" value="RZS94451.1"/>
    <property type="molecule type" value="Genomic_DNA"/>
</dbReference>
<dbReference type="RefSeq" id="WP_130435627.1">
    <property type="nucleotide sequence ID" value="NZ_SGXF01000004.1"/>
</dbReference>
<dbReference type="Pfam" id="PF01300">
    <property type="entry name" value="Sua5_yciO_yrdC"/>
    <property type="match status" value="1"/>
</dbReference>
<dbReference type="PROSITE" id="PS51163">
    <property type="entry name" value="YRDC"/>
    <property type="match status" value="1"/>
</dbReference>
<dbReference type="Gene3D" id="3.90.870.10">
    <property type="entry name" value="DHBP synthase"/>
    <property type="match status" value="1"/>
</dbReference>
<dbReference type="GO" id="GO:0008033">
    <property type="term" value="P:tRNA processing"/>
    <property type="evidence" value="ECO:0007669"/>
    <property type="project" value="UniProtKB-KW"/>
</dbReference>
<dbReference type="GO" id="GO:0061710">
    <property type="term" value="F:L-threonylcarbamoyladenylate synthase"/>
    <property type="evidence" value="ECO:0007669"/>
    <property type="project" value="UniProtKB-EC"/>
</dbReference>
<keyword evidence="10 13" id="KW-0067">ATP-binding</keyword>
<dbReference type="GO" id="GO:0000049">
    <property type="term" value="F:tRNA binding"/>
    <property type="evidence" value="ECO:0007669"/>
    <property type="project" value="TreeGrafter"/>
</dbReference>
<dbReference type="InterPro" id="IPR017945">
    <property type="entry name" value="DHBP_synth_RibB-like_a/b_dom"/>
</dbReference>
<dbReference type="InterPro" id="IPR010923">
    <property type="entry name" value="T(6)A37_SUA5"/>
</dbReference>
<comment type="caution">
    <text evidence="16">The sequence shown here is derived from an EMBL/GenBank/DDBJ whole genome shotgun (WGS) entry which is preliminary data.</text>
</comment>
<dbReference type="Pfam" id="PF03481">
    <property type="entry name" value="Sua5_C"/>
    <property type="match status" value="1"/>
</dbReference>
<feature type="binding site" evidence="14">
    <location>
        <position position="37"/>
    </location>
    <ligand>
        <name>L-threonine</name>
        <dbReference type="ChEBI" id="CHEBI:57926"/>
    </ligand>
</feature>
<organism evidence="16 17">
    <name type="scientific">Cuneatibacter caecimuris</name>
    <dbReference type="NCBI Taxonomy" id="1796618"/>
    <lineage>
        <taxon>Bacteria</taxon>
        <taxon>Bacillati</taxon>
        <taxon>Bacillota</taxon>
        <taxon>Clostridia</taxon>
        <taxon>Lachnospirales</taxon>
        <taxon>Lachnospiraceae</taxon>
        <taxon>Cuneatibacter</taxon>
    </lineage>
</organism>
<comment type="catalytic activity">
    <reaction evidence="12 13">
        <text>L-threonine + hydrogencarbonate + ATP = L-threonylcarbamoyladenylate + diphosphate + H2O</text>
        <dbReference type="Rhea" id="RHEA:36407"/>
        <dbReference type="ChEBI" id="CHEBI:15377"/>
        <dbReference type="ChEBI" id="CHEBI:17544"/>
        <dbReference type="ChEBI" id="CHEBI:30616"/>
        <dbReference type="ChEBI" id="CHEBI:33019"/>
        <dbReference type="ChEBI" id="CHEBI:57926"/>
        <dbReference type="ChEBI" id="CHEBI:73682"/>
        <dbReference type="EC" id="2.7.7.87"/>
    </reaction>
</comment>
<gene>
    <name evidence="16" type="ORF">EV209_2294</name>
</gene>
<evidence type="ECO:0000256" key="5">
    <source>
        <dbReference type="ARBA" id="ARBA00022490"/>
    </source>
</evidence>
<reference evidence="16 17" key="1">
    <citation type="submission" date="2019-02" db="EMBL/GenBank/DDBJ databases">
        <title>Genomic Encyclopedia of Type Strains, Phase IV (KMG-IV): sequencing the most valuable type-strain genomes for metagenomic binning, comparative biology and taxonomic classification.</title>
        <authorList>
            <person name="Goeker M."/>
        </authorList>
    </citation>
    <scope>NUCLEOTIDE SEQUENCE [LARGE SCALE GENOMIC DNA]</scope>
    <source>
        <strain evidence="16 17">DSM 29486</strain>
    </source>
</reference>
<keyword evidence="8 13" id="KW-0548">Nucleotidyltransferase</keyword>
<keyword evidence="5 13" id="KW-0963">Cytoplasm</keyword>
<feature type="binding site" evidence="14">
    <location>
        <position position="69"/>
    </location>
    <ligand>
        <name>L-threonine</name>
        <dbReference type="ChEBI" id="CHEBI:57926"/>
    </ligand>
</feature>
<dbReference type="AlphaFoldDB" id="A0A4Q7P3E7"/>
<dbReference type="NCBIfam" id="TIGR00057">
    <property type="entry name" value="L-threonylcarbamoyladenylate synthase"/>
    <property type="match status" value="1"/>
</dbReference>
<comment type="function">
    <text evidence="13">Required for the formation of a threonylcarbamoyl group on adenosine at position 37 (t(6)A37) in tRNAs that read codons beginning with adenine.</text>
</comment>
<feature type="binding site" evidence="14">
    <location>
        <position position="183"/>
    </location>
    <ligand>
        <name>L-threonine</name>
        <dbReference type="ChEBI" id="CHEBI:57926"/>
    </ligand>
</feature>
<dbReference type="InterPro" id="IPR006070">
    <property type="entry name" value="Sua5-like_dom"/>
</dbReference>
<feature type="binding site" evidence="14">
    <location>
        <position position="197"/>
    </location>
    <ligand>
        <name>ATP</name>
        <dbReference type="ChEBI" id="CHEBI:30616"/>
    </ligand>
</feature>
<keyword evidence="17" id="KW-1185">Reference proteome</keyword>
<dbReference type="InterPro" id="IPR038385">
    <property type="entry name" value="Sua5/YwlC_C"/>
</dbReference>
<proteinExistence type="inferred from homology"/>
<name>A0A4Q7P3E7_9FIRM</name>
<dbReference type="GO" id="GO:0005524">
    <property type="term" value="F:ATP binding"/>
    <property type="evidence" value="ECO:0007669"/>
    <property type="project" value="UniProtKB-UniRule"/>
</dbReference>
<feature type="binding site" evidence="14">
    <location>
        <position position="119"/>
    </location>
    <ligand>
        <name>ATP</name>
        <dbReference type="ChEBI" id="CHEBI:30616"/>
    </ligand>
</feature>
<dbReference type="InterPro" id="IPR050156">
    <property type="entry name" value="TC-AMP_synthase_SUA5"/>
</dbReference>
<evidence type="ECO:0000256" key="9">
    <source>
        <dbReference type="ARBA" id="ARBA00022741"/>
    </source>
</evidence>
<evidence type="ECO:0000256" key="6">
    <source>
        <dbReference type="ARBA" id="ARBA00022679"/>
    </source>
</evidence>
<dbReference type="GO" id="GO:0006450">
    <property type="term" value="P:regulation of translational fidelity"/>
    <property type="evidence" value="ECO:0007669"/>
    <property type="project" value="TreeGrafter"/>
</dbReference>
<keyword evidence="7 13" id="KW-0819">tRNA processing</keyword>
<evidence type="ECO:0000256" key="7">
    <source>
        <dbReference type="ARBA" id="ARBA00022694"/>
    </source>
</evidence>
<evidence type="ECO:0000313" key="17">
    <source>
        <dbReference type="Proteomes" id="UP000292927"/>
    </source>
</evidence>
<evidence type="ECO:0000259" key="15">
    <source>
        <dbReference type="PROSITE" id="PS51163"/>
    </source>
</evidence>
<dbReference type="PANTHER" id="PTHR17490">
    <property type="entry name" value="SUA5"/>
    <property type="match status" value="1"/>
</dbReference>
<evidence type="ECO:0000256" key="2">
    <source>
        <dbReference type="ARBA" id="ARBA00007663"/>
    </source>
</evidence>
<dbReference type="PIRSF" id="PIRSF004930">
    <property type="entry name" value="Tln_factor_SUA5"/>
    <property type="match status" value="1"/>
</dbReference>
<feature type="binding site" evidence="14">
    <location>
        <position position="60"/>
    </location>
    <ligand>
        <name>ATP</name>
        <dbReference type="ChEBI" id="CHEBI:30616"/>
    </ligand>
</feature>